<evidence type="ECO:0000259" key="5">
    <source>
        <dbReference type="SMART" id="SM01376"/>
    </source>
</evidence>
<evidence type="ECO:0000256" key="3">
    <source>
        <dbReference type="ARBA" id="ARBA00022917"/>
    </source>
</evidence>
<dbReference type="SUPFAM" id="SSF50249">
    <property type="entry name" value="Nucleic acid-binding proteins"/>
    <property type="match status" value="1"/>
</dbReference>
<dbReference type="GO" id="GO:0003723">
    <property type="term" value="F:RNA binding"/>
    <property type="evidence" value="ECO:0007669"/>
    <property type="project" value="InterPro"/>
</dbReference>
<dbReference type="SUPFAM" id="SSF141562">
    <property type="entry name" value="At5g01610-like"/>
    <property type="match status" value="1"/>
</dbReference>
<dbReference type="Proteomes" id="UP001374584">
    <property type="component" value="Unassembled WGS sequence"/>
</dbReference>
<evidence type="ECO:0000256" key="1">
    <source>
        <dbReference type="ARBA" id="ARBA00006016"/>
    </source>
</evidence>
<dbReference type="SUPFAM" id="SSF50104">
    <property type="entry name" value="Translation proteins SH3-like domain"/>
    <property type="match status" value="1"/>
</dbReference>
<dbReference type="GO" id="GO:0003746">
    <property type="term" value="F:translation elongation factor activity"/>
    <property type="evidence" value="ECO:0007669"/>
    <property type="project" value="InterPro"/>
</dbReference>
<dbReference type="InterPro" id="IPR014722">
    <property type="entry name" value="Rib_uL2_dom2"/>
</dbReference>
<evidence type="ECO:0000313" key="7">
    <source>
        <dbReference type="Proteomes" id="UP001374584"/>
    </source>
</evidence>
<dbReference type="InterPro" id="IPR048670">
    <property type="entry name" value="IF5A-like_N"/>
</dbReference>
<dbReference type="InterPro" id="IPR007493">
    <property type="entry name" value="DUF538"/>
</dbReference>
<sequence>MDKALTTLGSAWISKKAKAEISHITHDLSSLSNTVEEKAKLFINKLKGKSQKALPDLLREYNLPPGLFPRNITCYEFDVSKGKLVVYLSSPCEVCFKDSSIVRYAKRVKGTLTKGKLNVTDGMKTKVLVWVKVTTVAVESYKSDKLWFTTSGVKKSRPKDAYEMPREAIKHPTPFVFTANEAAGIATFVFVRISPLRRRKLHLNEPFNKHEHRSEGRPLVWLLRHHLWIGSVWWRRNILYRHSESVLLCPHLLFSATSQIPCLQSKAMSDEEHHFESKADAGASKTYPQQAGTIRKNGYIVIKARPCKVVEVSTSKTGKHGHAKCHFVGIDIFTAKKLEDIVPSSHNCDVPHVNRTDYQLIDISEDGFVSLLTENGNTKDDLRLPTDDNLLTQIKDGFAEGKDLVVSVMSAMGEEQICALKDIGPKN</sequence>
<keyword evidence="3" id="KW-0648">Protein biosynthesis</keyword>
<accession>A0AAN9QUE3</accession>
<gene>
    <name evidence="6" type="ORF">VNO80_21846</name>
</gene>
<keyword evidence="7" id="KW-1185">Reference proteome</keyword>
<comment type="similarity">
    <text evidence="1">Belongs to the eIF-5A family.</text>
</comment>
<dbReference type="GO" id="GO:0043022">
    <property type="term" value="F:ribosome binding"/>
    <property type="evidence" value="ECO:0007669"/>
    <property type="project" value="InterPro"/>
</dbReference>
<name>A0AAN9QUE3_PHACN</name>
<dbReference type="Pfam" id="PF01287">
    <property type="entry name" value="eIF-5a"/>
    <property type="match status" value="1"/>
</dbReference>
<dbReference type="InterPro" id="IPR008991">
    <property type="entry name" value="Translation_prot_SH3-like_sf"/>
</dbReference>
<dbReference type="GO" id="GO:0045905">
    <property type="term" value="P:positive regulation of translational termination"/>
    <property type="evidence" value="ECO:0007669"/>
    <property type="project" value="InterPro"/>
</dbReference>
<dbReference type="InterPro" id="IPR001884">
    <property type="entry name" value="IF5A-like"/>
</dbReference>
<dbReference type="InterPro" id="IPR012340">
    <property type="entry name" value="NA-bd_OB-fold"/>
</dbReference>
<keyword evidence="2" id="KW-0396">Initiation factor</keyword>
<reference evidence="6 7" key="1">
    <citation type="submission" date="2024-01" db="EMBL/GenBank/DDBJ databases">
        <title>The genomes of 5 underutilized Papilionoideae crops provide insights into root nodulation and disease resistanc.</title>
        <authorList>
            <person name="Jiang F."/>
        </authorList>
    </citation>
    <scope>NUCLEOTIDE SEQUENCE [LARGE SCALE GENOMIC DNA]</scope>
    <source>
        <strain evidence="6">JINMINGXINNONG_FW02</strain>
        <tissue evidence="6">Leaves</tissue>
    </source>
</reference>
<dbReference type="Gene3D" id="2.40.50.140">
    <property type="entry name" value="Nucleic acid-binding proteins"/>
    <property type="match status" value="1"/>
</dbReference>
<dbReference type="InterPro" id="IPR036758">
    <property type="entry name" value="At5g01610-like"/>
</dbReference>
<dbReference type="EMBL" id="JAYMYR010000008">
    <property type="protein sequence ID" value="KAK7347316.1"/>
    <property type="molecule type" value="Genomic_DNA"/>
</dbReference>
<dbReference type="Pfam" id="PF04398">
    <property type="entry name" value="DUF538"/>
    <property type="match status" value="1"/>
</dbReference>
<dbReference type="Pfam" id="PF21485">
    <property type="entry name" value="IF5A-like_N"/>
    <property type="match status" value="1"/>
</dbReference>
<dbReference type="Gene3D" id="2.30.240.10">
    <property type="entry name" value="At5g01610-like"/>
    <property type="match status" value="1"/>
</dbReference>
<dbReference type="InterPro" id="IPR020189">
    <property type="entry name" value="IF5A_C"/>
</dbReference>
<dbReference type="GO" id="GO:0045901">
    <property type="term" value="P:positive regulation of translational elongation"/>
    <property type="evidence" value="ECO:0007669"/>
    <property type="project" value="InterPro"/>
</dbReference>
<dbReference type="PROSITE" id="PS00302">
    <property type="entry name" value="IF5A_HYPUSINE"/>
    <property type="match status" value="1"/>
</dbReference>
<organism evidence="6 7">
    <name type="scientific">Phaseolus coccineus</name>
    <name type="common">Scarlet runner bean</name>
    <name type="synonym">Phaseolus multiflorus</name>
    <dbReference type="NCBI Taxonomy" id="3886"/>
    <lineage>
        <taxon>Eukaryota</taxon>
        <taxon>Viridiplantae</taxon>
        <taxon>Streptophyta</taxon>
        <taxon>Embryophyta</taxon>
        <taxon>Tracheophyta</taxon>
        <taxon>Spermatophyta</taxon>
        <taxon>Magnoliopsida</taxon>
        <taxon>eudicotyledons</taxon>
        <taxon>Gunneridae</taxon>
        <taxon>Pentapetalae</taxon>
        <taxon>rosids</taxon>
        <taxon>fabids</taxon>
        <taxon>Fabales</taxon>
        <taxon>Fabaceae</taxon>
        <taxon>Papilionoideae</taxon>
        <taxon>50 kb inversion clade</taxon>
        <taxon>NPAAA clade</taxon>
        <taxon>indigoferoid/millettioid clade</taxon>
        <taxon>Phaseoleae</taxon>
        <taxon>Phaseolus</taxon>
    </lineage>
</organism>
<evidence type="ECO:0000256" key="2">
    <source>
        <dbReference type="ARBA" id="ARBA00022540"/>
    </source>
</evidence>
<dbReference type="InterPro" id="IPR019769">
    <property type="entry name" value="Trans_elong_IF5A_hypusine_site"/>
</dbReference>
<dbReference type="FunFam" id="2.40.50.140:FF:000034">
    <property type="entry name" value="Eukaryotic translation initiation factor 5A"/>
    <property type="match status" value="1"/>
</dbReference>
<evidence type="ECO:0000256" key="4">
    <source>
        <dbReference type="ARBA" id="ARBA00023071"/>
    </source>
</evidence>
<feature type="domain" description="Translation initiation factor 5A C-terminal" evidence="5">
    <location>
        <begin position="352"/>
        <end position="421"/>
    </location>
</feature>
<dbReference type="NCBIfam" id="TIGR00037">
    <property type="entry name" value="eIF_5A"/>
    <property type="match status" value="1"/>
</dbReference>
<dbReference type="GO" id="GO:0003743">
    <property type="term" value="F:translation initiation factor activity"/>
    <property type="evidence" value="ECO:0007669"/>
    <property type="project" value="UniProtKB-KW"/>
</dbReference>
<proteinExistence type="inferred from homology"/>
<dbReference type="CDD" id="cd04468">
    <property type="entry name" value="S1_eIF5A"/>
    <property type="match status" value="1"/>
</dbReference>
<dbReference type="SMART" id="SM01376">
    <property type="entry name" value="eIF-5a"/>
    <property type="match status" value="1"/>
</dbReference>
<comment type="caution">
    <text evidence="6">The sequence shown here is derived from an EMBL/GenBank/DDBJ whole genome shotgun (WGS) entry which is preliminary data.</text>
</comment>
<evidence type="ECO:0000313" key="6">
    <source>
        <dbReference type="EMBL" id="KAK7347316.1"/>
    </source>
</evidence>
<keyword evidence="4" id="KW-0385">Hypusine</keyword>
<protein>
    <recommendedName>
        <fullName evidence="5">Translation initiation factor 5A C-terminal domain-containing protein</fullName>
    </recommendedName>
</protein>
<dbReference type="AlphaFoldDB" id="A0AAN9QUE3"/>
<dbReference type="FunFam" id="2.30.30.30:FF:000012">
    <property type="entry name" value="Eukaryotic translation initiation factor 5A"/>
    <property type="match status" value="1"/>
</dbReference>
<dbReference type="PANTHER" id="PTHR11673">
    <property type="entry name" value="TRANSLATION INITIATION FACTOR 5A FAMILY MEMBER"/>
    <property type="match status" value="1"/>
</dbReference>
<dbReference type="Gene3D" id="2.30.30.30">
    <property type="match status" value="1"/>
</dbReference>